<evidence type="ECO:0000256" key="10">
    <source>
        <dbReference type="ARBA" id="ARBA00023004"/>
    </source>
</evidence>
<evidence type="ECO:0000256" key="1">
    <source>
        <dbReference type="ARBA" id="ARBA00001971"/>
    </source>
</evidence>
<evidence type="ECO:0000256" key="15">
    <source>
        <dbReference type="SAM" id="Phobius"/>
    </source>
</evidence>
<sequence>MIHLDPYNISLVASACTALFLVLSALFKKLNSSKLTSTTPLSGPPRKSLFGVTRQIRVSPNPKAFYEEWFNQYGTIYRIPLPFGTEAVVISDLKAATHIFAKDTFTYVRSAGLRLLIERLIGRGLLFVEGDDHRKQRRILNTAFSSRNIKNMTPVIYDTAYRLKNEWEKIIDSSPTGLKGEIDLHEWATKLTLDVIGRVAFGHEFHALQGKYSSVEEALQMFNTTSPAGFGMLLYAASVFVPWVGMIPTKRNRLLNNLSDSTRRILERLIKEKESSNLIEKPQKGERSLLELLVDAESSGSGRPTQESKDEIVAQMKAILIAGTDPPSLATVWTLLEIARNPEVQTRLRQEINASPGAELDWNHLQSSCPLLDAVISEVLRMRPSFGETPRVANEDDILPLKEPMIDASGKLVDRIHIAKGTKIIIPNHFLNCSPSIWGSDAHEFNPDRWLDDPVLKADRNPDDITSARLRLWSFGEGPRVCVGRVFALTQLKIVLAILLRDFMFELADGPGTPIDIHFSLVARPKLRGLKGATLPLLVSRIG</sequence>
<evidence type="ECO:0000256" key="6">
    <source>
        <dbReference type="ARBA" id="ARBA00022692"/>
    </source>
</evidence>
<dbReference type="EMBL" id="KL142383">
    <property type="protein sequence ID" value="KDR74239.1"/>
    <property type="molecule type" value="Genomic_DNA"/>
</dbReference>
<feature type="transmembrane region" description="Helical" evidence="15">
    <location>
        <begin position="6"/>
        <end position="27"/>
    </location>
</feature>
<feature type="binding site" description="axial binding residue" evidence="13">
    <location>
        <position position="482"/>
    </location>
    <ligand>
        <name>heme</name>
        <dbReference type="ChEBI" id="CHEBI:30413"/>
    </ligand>
    <ligandPart>
        <name>Fe</name>
        <dbReference type="ChEBI" id="CHEBI:18248"/>
    </ligandPart>
</feature>
<evidence type="ECO:0000256" key="7">
    <source>
        <dbReference type="ARBA" id="ARBA00022723"/>
    </source>
</evidence>
<evidence type="ECO:0000256" key="9">
    <source>
        <dbReference type="ARBA" id="ARBA00023002"/>
    </source>
</evidence>
<comment type="pathway">
    <text evidence="3">Secondary metabolite biosynthesis; terpenoid biosynthesis.</text>
</comment>
<name>A0A067T2R5_GALM3</name>
<evidence type="ECO:0000256" key="14">
    <source>
        <dbReference type="RuleBase" id="RU000461"/>
    </source>
</evidence>
<keyword evidence="10 13" id="KW-0408">Iron</keyword>
<evidence type="ECO:0000256" key="5">
    <source>
        <dbReference type="ARBA" id="ARBA00022617"/>
    </source>
</evidence>
<dbReference type="PROSITE" id="PS00086">
    <property type="entry name" value="CYTOCHROME_P450"/>
    <property type="match status" value="1"/>
</dbReference>
<dbReference type="GO" id="GO:0016705">
    <property type="term" value="F:oxidoreductase activity, acting on paired donors, with incorporation or reduction of molecular oxygen"/>
    <property type="evidence" value="ECO:0007669"/>
    <property type="project" value="InterPro"/>
</dbReference>
<dbReference type="InterPro" id="IPR017972">
    <property type="entry name" value="Cyt_P450_CS"/>
</dbReference>
<evidence type="ECO:0000256" key="4">
    <source>
        <dbReference type="ARBA" id="ARBA00010617"/>
    </source>
</evidence>
<dbReference type="InterPro" id="IPR001128">
    <property type="entry name" value="Cyt_P450"/>
</dbReference>
<dbReference type="PRINTS" id="PR00385">
    <property type="entry name" value="P450"/>
</dbReference>
<dbReference type="GO" id="GO:0016020">
    <property type="term" value="C:membrane"/>
    <property type="evidence" value="ECO:0007669"/>
    <property type="project" value="UniProtKB-SubCell"/>
</dbReference>
<comment type="subcellular location">
    <subcellularLocation>
        <location evidence="2">Membrane</location>
    </subcellularLocation>
</comment>
<organism evidence="16 17">
    <name type="scientific">Galerina marginata (strain CBS 339.88)</name>
    <dbReference type="NCBI Taxonomy" id="685588"/>
    <lineage>
        <taxon>Eukaryota</taxon>
        <taxon>Fungi</taxon>
        <taxon>Dikarya</taxon>
        <taxon>Basidiomycota</taxon>
        <taxon>Agaricomycotina</taxon>
        <taxon>Agaricomycetes</taxon>
        <taxon>Agaricomycetidae</taxon>
        <taxon>Agaricales</taxon>
        <taxon>Agaricineae</taxon>
        <taxon>Strophariaceae</taxon>
        <taxon>Galerina</taxon>
    </lineage>
</organism>
<dbReference type="PANTHER" id="PTHR24305:SF166">
    <property type="entry name" value="CYTOCHROME P450 12A4, MITOCHONDRIAL-RELATED"/>
    <property type="match status" value="1"/>
</dbReference>
<evidence type="ECO:0000313" key="16">
    <source>
        <dbReference type="EMBL" id="KDR74239.1"/>
    </source>
</evidence>
<dbReference type="Proteomes" id="UP000027222">
    <property type="component" value="Unassembled WGS sequence"/>
</dbReference>
<dbReference type="InterPro" id="IPR002401">
    <property type="entry name" value="Cyt_P450_E_grp-I"/>
</dbReference>
<keyword evidence="7 13" id="KW-0479">Metal-binding</keyword>
<evidence type="ECO:0000256" key="11">
    <source>
        <dbReference type="ARBA" id="ARBA00023033"/>
    </source>
</evidence>
<keyword evidence="11 14" id="KW-0503">Monooxygenase</keyword>
<dbReference type="GO" id="GO:0004497">
    <property type="term" value="F:monooxygenase activity"/>
    <property type="evidence" value="ECO:0007669"/>
    <property type="project" value="UniProtKB-KW"/>
</dbReference>
<dbReference type="GO" id="GO:0005506">
    <property type="term" value="F:iron ion binding"/>
    <property type="evidence" value="ECO:0007669"/>
    <property type="project" value="InterPro"/>
</dbReference>
<dbReference type="GO" id="GO:0020037">
    <property type="term" value="F:heme binding"/>
    <property type="evidence" value="ECO:0007669"/>
    <property type="project" value="InterPro"/>
</dbReference>
<comment type="cofactor">
    <cofactor evidence="1 13">
        <name>heme</name>
        <dbReference type="ChEBI" id="CHEBI:30413"/>
    </cofactor>
</comment>
<evidence type="ECO:0008006" key="18">
    <source>
        <dbReference type="Google" id="ProtNLM"/>
    </source>
</evidence>
<dbReference type="AlphaFoldDB" id="A0A067T2R5"/>
<evidence type="ECO:0000256" key="3">
    <source>
        <dbReference type="ARBA" id="ARBA00004721"/>
    </source>
</evidence>
<dbReference type="STRING" id="685588.A0A067T2R5"/>
<evidence type="ECO:0000256" key="2">
    <source>
        <dbReference type="ARBA" id="ARBA00004370"/>
    </source>
</evidence>
<keyword evidence="9 14" id="KW-0560">Oxidoreductase</keyword>
<keyword evidence="12 15" id="KW-0472">Membrane</keyword>
<evidence type="ECO:0000256" key="13">
    <source>
        <dbReference type="PIRSR" id="PIRSR602401-1"/>
    </source>
</evidence>
<proteinExistence type="inferred from homology"/>
<dbReference type="Gene3D" id="1.10.630.10">
    <property type="entry name" value="Cytochrome P450"/>
    <property type="match status" value="1"/>
</dbReference>
<dbReference type="Pfam" id="PF00067">
    <property type="entry name" value="p450"/>
    <property type="match status" value="1"/>
</dbReference>
<evidence type="ECO:0000313" key="17">
    <source>
        <dbReference type="Proteomes" id="UP000027222"/>
    </source>
</evidence>
<evidence type="ECO:0000256" key="8">
    <source>
        <dbReference type="ARBA" id="ARBA00022989"/>
    </source>
</evidence>
<protein>
    <recommendedName>
        <fullName evidence="18">Cytochrome P450</fullName>
    </recommendedName>
</protein>
<reference evidence="17" key="1">
    <citation type="journal article" date="2014" name="Proc. Natl. Acad. Sci. U.S.A.">
        <title>Extensive sampling of basidiomycete genomes demonstrates inadequacy of the white-rot/brown-rot paradigm for wood decay fungi.</title>
        <authorList>
            <person name="Riley R."/>
            <person name="Salamov A.A."/>
            <person name="Brown D.W."/>
            <person name="Nagy L.G."/>
            <person name="Floudas D."/>
            <person name="Held B.W."/>
            <person name="Levasseur A."/>
            <person name="Lombard V."/>
            <person name="Morin E."/>
            <person name="Otillar R."/>
            <person name="Lindquist E.A."/>
            <person name="Sun H."/>
            <person name="LaButti K.M."/>
            <person name="Schmutz J."/>
            <person name="Jabbour D."/>
            <person name="Luo H."/>
            <person name="Baker S.E."/>
            <person name="Pisabarro A.G."/>
            <person name="Walton J.D."/>
            <person name="Blanchette R.A."/>
            <person name="Henrissat B."/>
            <person name="Martin F."/>
            <person name="Cullen D."/>
            <person name="Hibbett D.S."/>
            <person name="Grigoriev I.V."/>
        </authorList>
    </citation>
    <scope>NUCLEOTIDE SEQUENCE [LARGE SCALE GENOMIC DNA]</scope>
    <source>
        <strain evidence="17">CBS 339.88</strain>
    </source>
</reference>
<dbReference type="SUPFAM" id="SSF48264">
    <property type="entry name" value="Cytochrome P450"/>
    <property type="match status" value="1"/>
</dbReference>
<dbReference type="HOGENOM" id="CLU_001570_5_11_1"/>
<dbReference type="PANTHER" id="PTHR24305">
    <property type="entry name" value="CYTOCHROME P450"/>
    <property type="match status" value="1"/>
</dbReference>
<dbReference type="InterPro" id="IPR050121">
    <property type="entry name" value="Cytochrome_P450_monoxygenase"/>
</dbReference>
<dbReference type="PRINTS" id="PR00463">
    <property type="entry name" value="EP450I"/>
</dbReference>
<keyword evidence="8 15" id="KW-1133">Transmembrane helix</keyword>
<keyword evidence="6 15" id="KW-0812">Transmembrane</keyword>
<keyword evidence="17" id="KW-1185">Reference proteome</keyword>
<comment type="similarity">
    <text evidence="4 14">Belongs to the cytochrome P450 family.</text>
</comment>
<gene>
    <name evidence="16" type="ORF">GALMADRAFT_572553</name>
</gene>
<evidence type="ECO:0000256" key="12">
    <source>
        <dbReference type="ARBA" id="ARBA00023136"/>
    </source>
</evidence>
<accession>A0A067T2R5</accession>
<keyword evidence="5 13" id="KW-0349">Heme</keyword>
<dbReference type="OrthoDB" id="1470350at2759"/>
<dbReference type="InterPro" id="IPR036396">
    <property type="entry name" value="Cyt_P450_sf"/>
</dbReference>